<dbReference type="Proteomes" id="UP000249239">
    <property type="component" value="Unassembled WGS sequence"/>
</dbReference>
<dbReference type="Pfam" id="PF18962">
    <property type="entry name" value="Por_Secre_tail"/>
    <property type="match status" value="1"/>
</dbReference>
<feature type="domain" description="Secretion system C-terminal sorting" evidence="2">
    <location>
        <begin position="662"/>
        <end position="734"/>
    </location>
</feature>
<proteinExistence type="predicted"/>
<dbReference type="InterPro" id="IPR009003">
    <property type="entry name" value="Peptidase_S1_PA"/>
</dbReference>
<accession>A0A2W7MY54</accession>
<gene>
    <name evidence="3" type="ORF">LX69_02839</name>
</gene>
<dbReference type="PANTHER" id="PTHR36234:SF5">
    <property type="entry name" value="LYSYL ENDOPEPTIDASE"/>
    <property type="match status" value="1"/>
</dbReference>
<dbReference type="InterPro" id="IPR001254">
    <property type="entry name" value="Trypsin_dom"/>
</dbReference>
<dbReference type="OrthoDB" id="905690at2"/>
<dbReference type="PANTHER" id="PTHR36234">
    <property type="entry name" value="LYSYL ENDOPEPTIDASE"/>
    <property type="match status" value="1"/>
</dbReference>
<dbReference type="SUPFAM" id="SSF50494">
    <property type="entry name" value="Trypsin-like serine proteases"/>
    <property type="match status" value="1"/>
</dbReference>
<name>A0A2W7MY54_9BACT</name>
<protein>
    <submittedName>
        <fullName evidence="3">Putative secreted protein (Por secretion system target)</fullName>
    </submittedName>
</protein>
<evidence type="ECO:0000259" key="1">
    <source>
        <dbReference type="Pfam" id="PF00089"/>
    </source>
</evidence>
<comment type="caution">
    <text evidence="3">The sequence shown here is derived from an EMBL/GenBank/DDBJ whole genome shotgun (WGS) entry which is preliminary data.</text>
</comment>
<dbReference type="EMBL" id="QKZK01000030">
    <property type="protein sequence ID" value="PZX12750.1"/>
    <property type="molecule type" value="Genomic_DNA"/>
</dbReference>
<dbReference type="InterPro" id="IPR043504">
    <property type="entry name" value="Peptidase_S1_PA_chymotrypsin"/>
</dbReference>
<dbReference type="Gene3D" id="2.40.10.10">
    <property type="entry name" value="Trypsin-like serine proteases"/>
    <property type="match status" value="2"/>
</dbReference>
<dbReference type="NCBIfam" id="TIGR04183">
    <property type="entry name" value="Por_Secre_tail"/>
    <property type="match status" value="1"/>
</dbReference>
<reference evidence="3 4" key="1">
    <citation type="submission" date="2018-06" db="EMBL/GenBank/DDBJ databases">
        <title>Genomic Encyclopedia of Archaeal and Bacterial Type Strains, Phase II (KMG-II): from individual species to whole genera.</title>
        <authorList>
            <person name="Goeker M."/>
        </authorList>
    </citation>
    <scope>NUCLEOTIDE SEQUENCE [LARGE SCALE GENOMIC DNA]</scope>
    <source>
        <strain evidence="3 4">DSM 6779</strain>
    </source>
</reference>
<dbReference type="Pfam" id="PF00089">
    <property type="entry name" value="Trypsin"/>
    <property type="match status" value="1"/>
</dbReference>
<feature type="domain" description="Peptidase S1" evidence="1">
    <location>
        <begin position="225"/>
        <end position="431"/>
    </location>
</feature>
<sequence length="736" mass="81937">MQPISPSTNQHTTIVRKLTLLVILIGCYSFAQAQLSFGGKPLWQTQTNGLKSASSNLKFEIMPPFDAAIYETSDEEMLKTTRFAHPFFVNYTPSNSGQWSITNNGTRVWRLGISSPGAYTLNLLFDRFNIPDGARMFIFSADMGHVIGSFTNQSHTSQGVFATIPVAGDRIIVEYSQDAWVEDEPDILISAVNHDFKNFYATEKVGLFNDAGSCNVDVSCAPVAQDEHVRAVVRLVVDGREYCTGTLVNNSLNDGTPYVLSANHCLKNNYTNPAFVYLFNYQVPDCQSGIEGDRMQSMSGGQIVIADDNLDVMLINMQQMPPVSYRPYWAGWYVADTQEAPVHSIHHPMGDVKKYASSQSAPTKASFSNPAYTFATDAHWRVSKWDVGTTEGGSSGCGLFNSNQQIIGTLSGGEATCNRPLNDYFARVNKAWDYQTDINKKLKTWLNPDHASLAVTSMPGFDFYESRGVKRITNRLTGETPVLRDNYQTGFWLGHNASKYTAMAEKFDTIERATLHGIYLMAGKRTATSQQSIGIKIWSGEEFNSANTPLLDTSVVISTLKAPAENFVRLISPLVVNTPVSISVSYNYATTDSIGIYWMQPSTQRTRNTVYLHKNGIWTAFNELHPSGIKTSAYLELLASDITFKNAENPEDSIKTDEYVVVYPNPAREIIHYEWGNDILQKVELINLNGQKVAQCYLGSKNSNDNMPVTHLSAGIYAMKFYFNKQVITQKVIITH</sequence>
<dbReference type="AlphaFoldDB" id="A0A2W7MY54"/>
<evidence type="ECO:0000259" key="2">
    <source>
        <dbReference type="Pfam" id="PF18962"/>
    </source>
</evidence>
<organism evidence="3 4">
    <name type="scientific">Breznakibacter xylanolyticus</name>
    <dbReference type="NCBI Taxonomy" id="990"/>
    <lineage>
        <taxon>Bacteria</taxon>
        <taxon>Pseudomonadati</taxon>
        <taxon>Bacteroidota</taxon>
        <taxon>Bacteroidia</taxon>
        <taxon>Marinilabiliales</taxon>
        <taxon>Marinilabiliaceae</taxon>
        <taxon>Breznakibacter</taxon>
    </lineage>
</organism>
<dbReference type="GO" id="GO:0006508">
    <property type="term" value="P:proteolysis"/>
    <property type="evidence" value="ECO:0007669"/>
    <property type="project" value="InterPro"/>
</dbReference>
<dbReference type="InterPro" id="IPR026444">
    <property type="entry name" value="Secre_tail"/>
</dbReference>
<dbReference type="GO" id="GO:0004252">
    <property type="term" value="F:serine-type endopeptidase activity"/>
    <property type="evidence" value="ECO:0007669"/>
    <property type="project" value="InterPro"/>
</dbReference>
<keyword evidence="4" id="KW-1185">Reference proteome</keyword>
<dbReference type="RefSeq" id="WP_146260750.1">
    <property type="nucleotide sequence ID" value="NZ_QKZK01000030.1"/>
</dbReference>
<evidence type="ECO:0000313" key="3">
    <source>
        <dbReference type="EMBL" id="PZX12750.1"/>
    </source>
</evidence>
<evidence type="ECO:0000313" key="4">
    <source>
        <dbReference type="Proteomes" id="UP000249239"/>
    </source>
</evidence>